<comment type="caution">
    <text evidence="2">The sequence shown here is derived from an EMBL/GenBank/DDBJ whole genome shotgun (WGS) entry which is preliminary data.</text>
</comment>
<evidence type="ECO:0000313" key="3">
    <source>
        <dbReference type="Proteomes" id="UP001497392"/>
    </source>
</evidence>
<proteinExistence type="predicted"/>
<gene>
    <name evidence="2" type="primary">g263</name>
    <name evidence="2" type="ORF">VP750_LOCUS229</name>
</gene>
<sequence>MSPASCARLPASSVLDGRGVGKKPVDEGRTTQAPYLADKQEAAGPVEDPVSEAKRIIGDMSLLDAAECYPAQTWKLWERTHPRDYNEDSEEFAKKLDIFRSNARIIRRGMLMDGEDLSRFEGFTNNIDAFYWDKFKPGVMTGPYPGSIPMESSPGAAAARIFGEQYRGRYSACEAGTMRS</sequence>
<dbReference type="EMBL" id="CAXHTA020000001">
    <property type="protein sequence ID" value="CAL5218570.1"/>
    <property type="molecule type" value="Genomic_DNA"/>
</dbReference>
<organism evidence="2 3">
    <name type="scientific">Coccomyxa viridis</name>
    <dbReference type="NCBI Taxonomy" id="1274662"/>
    <lineage>
        <taxon>Eukaryota</taxon>
        <taxon>Viridiplantae</taxon>
        <taxon>Chlorophyta</taxon>
        <taxon>core chlorophytes</taxon>
        <taxon>Trebouxiophyceae</taxon>
        <taxon>Trebouxiophyceae incertae sedis</taxon>
        <taxon>Coccomyxaceae</taxon>
        <taxon>Coccomyxa</taxon>
    </lineage>
</organism>
<protein>
    <submittedName>
        <fullName evidence="2">G263 protein</fullName>
    </submittedName>
</protein>
<evidence type="ECO:0000313" key="2">
    <source>
        <dbReference type="EMBL" id="CAL5218570.1"/>
    </source>
</evidence>
<dbReference type="Proteomes" id="UP001497392">
    <property type="component" value="Unassembled WGS sequence"/>
</dbReference>
<name>A0ABP1FFA8_9CHLO</name>
<evidence type="ECO:0000256" key="1">
    <source>
        <dbReference type="SAM" id="MobiDB-lite"/>
    </source>
</evidence>
<accession>A0ABP1FFA8</accession>
<keyword evidence="3" id="KW-1185">Reference proteome</keyword>
<feature type="region of interest" description="Disordered" evidence="1">
    <location>
        <begin position="1"/>
        <end position="48"/>
    </location>
</feature>
<reference evidence="2 3" key="1">
    <citation type="submission" date="2024-06" db="EMBL/GenBank/DDBJ databases">
        <authorList>
            <person name="Kraege A."/>
            <person name="Thomma B."/>
        </authorList>
    </citation>
    <scope>NUCLEOTIDE SEQUENCE [LARGE SCALE GENOMIC DNA]</scope>
</reference>